<protein>
    <recommendedName>
        <fullName evidence="3">4a-hydroxytetrahydrobiopterin dehydratase</fullName>
        <ecNumber evidence="3">4.2.1.96</ecNumber>
    </recommendedName>
    <alternativeName>
        <fullName evidence="5">4-alpha-hydroxy-tetrahydropterin dehydratase</fullName>
    </alternativeName>
</protein>
<evidence type="ECO:0000313" key="6">
    <source>
        <dbReference type="EMBL" id="KNC49979.1"/>
    </source>
</evidence>
<dbReference type="InterPro" id="IPR036428">
    <property type="entry name" value="PCD_sf"/>
</dbReference>
<dbReference type="EMBL" id="GL349459">
    <property type="protein sequence ID" value="KNC49979.1"/>
    <property type="molecule type" value="Genomic_DNA"/>
</dbReference>
<keyword evidence="4" id="KW-0456">Lyase</keyword>
<dbReference type="Proteomes" id="UP000054408">
    <property type="component" value="Unassembled WGS sequence"/>
</dbReference>
<dbReference type="PANTHER" id="PTHR12599">
    <property type="entry name" value="PTERIN-4-ALPHA-CARBINOLAMINE DEHYDRATASE"/>
    <property type="match status" value="1"/>
</dbReference>
<gene>
    <name evidence="6" type="ORF">AMSG_05733</name>
</gene>
<evidence type="ECO:0000256" key="4">
    <source>
        <dbReference type="ARBA" id="ARBA00023239"/>
    </source>
</evidence>
<evidence type="ECO:0000256" key="3">
    <source>
        <dbReference type="ARBA" id="ARBA00013252"/>
    </source>
</evidence>
<dbReference type="PANTHER" id="PTHR12599:SF0">
    <property type="entry name" value="PTERIN-4-ALPHA-CARBINOLAMINE DEHYDRATASE"/>
    <property type="match status" value="1"/>
</dbReference>
<accession>A0A0L0DCB0</accession>
<dbReference type="RefSeq" id="XP_013757149.1">
    <property type="nucleotide sequence ID" value="XM_013901695.1"/>
</dbReference>
<evidence type="ECO:0000256" key="5">
    <source>
        <dbReference type="ARBA" id="ARBA00030497"/>
    </source>
</evidence>
<evidence type="ECO:0000256" key="2">
    <source>
        <dbReference type="ARBA" id="ARBA00006472"/>
    </source>
</evidence>
<dbReference type="SUPFAM" id="SSF55248">
    <property type="entry name" value="PCD-like"/>
    <property type="match status" value="1"/>
</dbReference>
<sequence>MSVESLEGRKCYEFGAAPGLTAEQIEAMLGQLDDGWKVVDVDGSNRIRREWKVKDFMTGLEFFQRVAVIAEEQGHHPDLHLVGYHNVTIEMWTHTTNGLSDNDFIVAYLIDKLEAPASA</sequence>
<dbReference type="AlphaFoldDB" id="A0A0L0DCB0"/>
<comment type="catalytic activity">
    <reaction evidence="1">
        <text>(4aS,6R)-4a-hydroxy-L-erythro-5,6,7,8-tetrahydrobiopterin = (6R)-L-erythro-6,7-dihydrobiopterin + H2O</text>
        <dbReference type="Rhea" id="RHEA:11920"/>
        <dbReference type="ChEBI" id="CHEBI:15377"/>
        <dbReference type="ChEBI" id="CHEBI:15642"/>
        <dbReference type="ChEBI" id="CHEBI:43120"/>
        <dbReference type="EC" id="4.2.1.96"/>
    </reaction>
</comment>
<dbReference type="OMA" id="FHHPGIL"/>
<dbReference type="GeneID" id="25565071"/>
<dbReference type="InterPro" id="IPR001533">
    <property type="entry name" value="Pterin_deHydtase"/>
</dbReference>
<keyword evidence="7" id="KW-1185">Reference proteome</keyword>
<dbReference type="EC" id="4.2.1.96" evidence="3"/>
<dbReference type="OrthoDB" id="277398at2759"/>
<dbReference type="GO" id="GO:0006729">
    <property type="term" value="P:tetrahydrobiopterin biosynthetic process"/>
    <property type="evidence" value="ECO:0007669"/>
    <property type="project" value="InterPro"/>
</dbReference>
<evidence type="ECO:0000313" key="7">
    <source>
        <dbReference type="Proteomes" id="UP000054408"/>
    </source>
</evidence>
<name>A0A0L0DCB0_THETB</name>
<comment type="similarity">
    <text evidence="2">Belongs to the pterin-4-alpha-carbinolamine dehydratase family.</text>
</comment>
<dbReference type="Pfam" id="PF01329">
    <property type="entry name" value="Pterin_4a"/>
    <property type="match status" value="1"/>
</dbReference>
<dbReference type="Gene3D" id="3.30.1360.20">
    <property type="entry name" value="Transcriptional coactivator/pterin dehydratase"/>
    <property type="match status" value="1"/>
</dbReference>
<proteinExistence type="inferred from homology"/>
<organism evidence="6 7">
    <name type="scientific">Thecamonas trahens ATCC 50062</name>
    <dbReference type="NCBI Taxonomy" id="461836"/>
    <lineage>
        <taxon>Eukaryota</taxon>
        <taxon>Apusozoa</taxon>
        <taxon>Apusomonadida</taxon>
        <taxon>Apusomonadidae</taxon>
        <taxon>Thecamonas</taxon>
    </lineage>
</organism>
<evidence type="ECO:0000256" key="1">
    <source>
        <dbReference type="ARBA" id="ARBA00001554"/>
    </source>
</evidence>
<reference evidence="6 7" key="1">
    <citation type="submission" date="2010-05" db="EMBL/GenBank/DDBJ databases">
        <title>The Genome Sequence of Thecamonas trahens ATCC 50062.</title>
        <authorList>
            <consortium name="The Broad Institute Genome Sequencing Platform"/>
            <person name="Russ C."/>
            <person name="Cuomo C."/>
            <person name="Shea T."/>
            <person name="Young S.K."/>
            <person name="Zeng Q."/>
            <person name="Koehrsen M."/>
            <person name="Haas B."/>
            <person name="Borodovsky M."/>
            <person name="Guigo R."/>
            <person name="Alvarado L."/>
            <person name="Berlin A."/>
            <person name="Bochicchio J."/>
            <person name="Borenstein D."/>
            <person name="Chapman S."/>
            <person name="Chen Z."/>
            <person name="Freedman E."/>
            <person name="Gellesch M."/>
            <person name="Goldberg J."/>
            <person name="Griggs A."/>
            <person name="Gujja S."/>
            <person name="Heilman E."/>
            <person name="Heiman D."/>
            <person name="Hepburn T."/>
            <person name="Howarth C."/>
            <person name="Jen D."/>
            <person name="Larson L."/>
            <person name="Mehta T."/>
            <person name="Park D."/>
            <person name="Pearson M."/>
            <person name="Roberts A."/>
            <person name="Saif S."/>
            <person name="Shenoy N."/>
            <person name="Sisk P."/>
            <person name="Stolte C."/>
            <person name="Sykes S."/>
            <person name="Thomson T."/>
            <person name="Walk T."/>
            <person name="White J."/>
            <person name="Yandava C."/>
            <person name="Burger G."/>
            <person name="Gray M.W."/>
            <person name="Holland P.W.H."/>
            <person name="King N."/>
            <person name="Lang F.B.F."/>
            <person name="Roger A.J."/>
            <person name="Ruiz-Trillo I."/>
            <person name="Lander E."/>
            <person name="Nusbaum C."/>
        </authorList>
    </citation>
    <scope>NUCLEOTIDE SEQUENCE [LARGE SCALE GENOMIC DNA]</scope>
    <source>
        <strain evidence="6 7">ATCC 50062</strain>
    </source>
</reference>
<dbReference type="STRING" id="461836.A0A0L0DCB0"/>
<dbReference type="GO" id="GO:0008124">
    <property type="term" value="F:4-alpha-hydroxytetrahydrobiopterin dehydratase activity"/>
    <property type="evidence" value="ECO:0007669"/>
    <property type="project" value="UniProtKB-EC"/>
</dbReference>
<dbReference type="eggNOG" id="KOG4073">
    <property type="taxonomic scope" value="Eukaryota"/>
</dbReference>